<gene>
    <name evidence="2" type="ORF">LCGC14_2446390</name>
</gene>
<comment type="caution">
    <text evidence="2">The sequence shown here is derived from an EMBL/GenBank/DDBJ whole genome shotgun (WGS) entry which is preliminary data.</text>
</comment>
<dbReference type="SUPFAM" id="SSF53098">
    <property type="entry name" value="Ribonuclease H-like"/>
    <property type="match status" value="1"/>
</dbReference>
<dbReference type="EMBL" id="LAZR01037768">
    <property type="protein sequence ID" value="KKL21345.1"/>
    <property type="molecule type" value="Genomic_DNA"/>
</dbReference>
<dbReference type="InterPro" id="IPR036397">
    <property type="entry name" value="RNaseH_sf"/>
</dbReference>
<sequence length="190" mass="22482">MLEAIWNLLDEADMVVHYNGRRFDIPMLNRDFLKQGLGPPAPYQQVDLLPIVRHNFRFPSNKLAYIIEELDLGEKLKHDGSKTWRRCMRGEAKAWRVMEKYNRHDVDQTEKLYWRLLPWIHNHPNHGLFQHKLEHVVCTNCGSGNLRSKGWTYTKTQKYRRFKCKDCGTPNRGRHTDLSPEEGKNILTQA</sequence>
<organism evidence="2">
    <name type="scientific">marine sediment metagenome</name>
    <dbReference type="NCBI Taxonomy" id="412755"/>
    <lineage>
        <taxon>unclassified sequences</taxon>
        <taxon>metagenomes</taxon>
        <taxon>ecological metagenomes</taxon>
    </lineage>
</organism>
<reference evidence="2" key="1">
    <citation type="journal article" date="2015" name="Nature">
        <title>Complex archaea that bridge the gap between prokaryotes and eukaryotes.</title>
        <authorList>
            <person name="Spang A."/>
            <person name="Saw J.H."/>
            <person name="Jorgensen S.L."/>
            <person name="Zaremba-Niedzwiedzka K."/>
            <person name="Martijn J."/>
            <person name="Lind A.E."/>
            <person name="van Eijk R."/>
            <person name="Schleper C."/>
            <person name="Guy L."/>
            <person name="Ettema T.J."/>
        </authorList>
    </citation>
    <scope>NUCLEOTIDE SEQUENCE</scope>
</reference>
<accession>A0A0F9BHP9</accession>
<feature type="domain" description="YprB ribonuclease H-like" evidence="1">
    <location>
        <begin position="3"/>
        <end position="115"/>
    </location>
</feature>
<proteinExistence type="predicted"/>
<dbReference type="GO" id="GO:0003676">
    <property type="term" value="F:nucleic acid binding"/>
    <property type="evidence" value="ECO:0007669"/>
    <property type="project" value="InterPro"/>
</dbReference>
<dbReference type="AlphaFoldDB" id="A0A0F9BHP9"/>
<dbReference type="Gene3D" id="3.30.420.10">
    <property type="entry name" value="Ribonuclease H-like superfamily/Ribonuclease H"/>
    <property type="match status" value="1"/>
</dbReference>
<name>A0A0F9BHP9_9ZZZZ</name>
<dbReference type="Pfam" id="PF13482">
    <property type="entry name" value="RNase_H_2"/>
    <property type="match status" value="1"/>
</dbReference>
<protein>
    <recommendedName>
        <fullName evidence="1">YprB ribonuclease H-like domain-containing protein</fullName>
    </recommendedName>
</protein>
<evidence type="ECO:0000313" key="2">
    <source>
        <dbReference type="EMBL" id="KKL21345.1"/>
    </source>
</evidence>
<evidence type="ECO:0000259" key="1">
    <source>
        <dbReference type="Pfam" id="PF13482"/>
    </source>
</evidence>
<dbReference type="InterPro" id="IPR012337">
    <property type="entry name" value="RNaseH-like_sf"/>
</dbReference>
<dbReference type="InterPro" id="IPR038720">
    <property type="entry name" value="YprB_RNase_H-like_dom"/>
</dbReference>